<proteinExistence type="predicted"/>
<dbReference type="InterPro" id="IPR011050">
    <property type="entry name" value="Pectin_lyase_fold/virulence"/>
</dbReference>
<evidence type="ECO:0008006" key="2">
    <source>
        <dbReference type="Google" id="ProtNLM"/>
    </source>
</evidence>
<organism evidence="1">
    <name type="scientific">marine sediment metagenome</name>
    <dbReference type="NCBI Taxonomy" id="412755"/>
    <lineage>
        <taxon>unclassified sequences</taxon>
        <taxon>metagenomes</taxon>
        <taxon>ecological metagenomes</taxon>
    </lineage>
</organism>
<gene>
    <name evidence="1" type="ORF">S06H3_18028</name>
</gene>
<protein>
    <recommendedName>
        <fullName evidence="2">DUF1565 domain-containing protein</fullName>
    </recommendedName>
</protein>
<feature type="non-terminal residue" evidence="1">
    <location>
        <position position="325"/>
    </location>
</feature>
<reference evidence="1" key="1">
    <citation type="journal article" date="2014" name="Front. Microbiol.">
        <title>High frequency of phylogenetically diverse reductive dehalogenase-homologous genes in deep subseafloor sedimentary metagenomes.</title>
        <authorList>
            <person name="Kawai M."/>
            <person name="Futagami T."/>
            <person name="Toyoda A."/>
            <person name="Takaki Y."/>
            <person name="Nishi S."/>
            <person name="Hori S."/>
            <person name="Arai W."/>
            <person name="Tsubouchi T."/>
            <person name="Morono Y."/>
            <person name="Uchiyama I."/>
            <person name="Ito T."/>
            <person name="Fujiyama A."/>
            <person name="Inagaki F."/>
            <person name="Takami H."/>
        </authorList>
    </citation>
    <scope>NUCLEOTIDE SEQUENCE</scope>
    <source>
        <strain evidence="1">Expedition CK06-06</strain>
    </source>
</reference>
<evidence type="ECO:0000313" key="1">
    <source>
        <dbReference type="EMBL" id="GAI11913.1"/>
    </source>
</evidence>
<name>X1KYY1_9ZZZZ</name>
<sequence length="325" mass="33630">SASITITGVVLGATYEWYVDSDAASIQDAIDSASAGDTIHVAAGEYSENVVIVADKDGLQLVGAGSGVTSIATASGNPLTLKGNSPGKPLDGITIKGFTLTTASNDYKLIAQSETSLPYSYDTTNLILEDIVVDGGQRGICLNQVQEVDLIDVHISNITGEAGDGALELTAVSDLTFTGGSITGNTLGVRLQVHEPYGPNGDIDIHFSSLTGNTLAVENQDIFDIDATNNWWGDASGPDDDAGVINGSGDKISINVDAQPWYATATTREGVYVTVKVGGTDDVRAYSDTIQGGIDVALDGDTINVAAGDYDAFVVDDRDDLSIIG</sequence>
<dbReference type="SUPFAM" id="SSF51126">
    <property type="entry name" value="Pectin lyase-like"/>
    <property type="match status" value="2"/>
</dbReference>
<dbReference type="EMBL" id="BARV01009073">
    <property type="protein sequence ID" value="GAI11913.1"/>
    <property type="molecule type" value="Genomic_DNA"/>
</dbReference>
<dbReference type="InterPro" id="IPR012334">
    <property type="entry name" value="Pectin_lyas_fold"/>
</dbReference>
<feature type="non-terminal residue" evidence="1">
    <location>
        <position position="1"/>
    </location>
</feature>
<dbReference type="Gene3D" id="2.160.20.10">
    <property type="entry name" value="Single-stranded right-handed beta-helix, Pectin lyase-like"/>
    <property type="match status" value="1"/>
</dbReference>
<accession>X1KYY1</accession>
<dbReference type="AlphaFoldDB" id="X1KYY1"/>
<comment type="caution">
    <text evidence="1">The sequence shown here is derived from an EMBL/GenBank/DDBJ whole genome shotgun (WGS) entry which is preliminary data.</text>
</comment>